<dbReference type="Pfam" id="PF14897">
    <property type="entry name" value="EpsG"/>
    <property type="match status" value="1"/>
</dbReference>
<proteinExistence type="predicted"/>
<evidence type="ECO:0008006" key="4">
    <source>
        <dbReference type="Google" id="ProtNLM"/>
    </source>
</evidence>
<evidence type="ECO:0000313" key="2">
    <source>
        <dbReference type="EMBL" id="GGZ56843.1"/>
    </source>
</evidence>
<comment type="caution">
    <text evidence="2">The sequence shown here is derived from an EMBL/GenBank/DDBJ whole genome shotgun (WGS) entry which is preliminary data.</text>
</comment>
<organism evidence="2 3">
    <name type="scientific">Mesonia mobilis</name>
    <dbReference type="NCBI Taxonomy" id="369791"/>
    <lineage>
        <taxon>Bacteria</taxon>
        <taxon>Pseudomonadati</taxon>
        <taxon>Bacteroidota</taxon>
        <taxon>Flavobacteriia</taxon>
        <taxon>Flavobacteriales</taxon>
        <taxon>Flavobacteriaceae</taxon>
        <taxon>Mesonia</taxon>
    </lineage>
</organism>
<keyword evidence="1" id="KW-0812">Transmembrane</keyword>
<feature type="transmembrane region" description="Helical" evidence="1">
    <location>
        <begin position="13"/>
        <end position="31"/>
    </location>
</feature>
<keyword evidence="3" id="KW-1185">Reference proteome</keyword>
<feature type="transmembrane region" description="Helical" evidence="1">
    <location>
        <begin position="311"/>
        <end position="328"/>
    </location>
</feature>
<feature type="transmembrane region" description="Helical" evidence="1">
    <location>
        <begin position="101"/>
        <end position="124"/>
    </location>
</feature>
<protein>
    <recommendedName>
        <fullName evidence="4">EpsG family protein</fullName>
    </recommendedName>
</protein>
<gene>
    <name evidence="2" type="ORF">GCM10008088_18060</name>
</gene>
<keyword evidence="1" id="KW-1133">Transmembrane helix</keyword>
<accession>A0ABQ3BYU9</accession>
<dbReference type="Proteomes" id="UP000615593">
    <property type="component" value="Unassembled WGS sequence"/>
</dbReference>
<evidence type="ECO:0000256" key="1">
    <source>
        <dbReference type="SAM" id="Phobius"/>
    </source>
</evidence>
<feature type="transmembrane region" description="Helical" evidence="1">
    <location>
        <begin position="131"/>
        <end position="153"/>
    </location>
</feature>
<reference evidence="3" key="1">
    <citation type="journal article" date="2019" name="Int. J. Syst. Evol. Microbiol.">
        <title>The Global Catalogue of Microorganisms (GCM) 10K type strain sequencing project: providing services to taxonomists for standard genome sequencing and annotation.</title>
        <authorList>
            <consortium name="The Broad Institute Genomics Platform"/>
            <consortium name="The Broad Institute Genome Sequencing Center for Infectious Disease"/>
            <person name="Wu L."/>
            <person name="Ma J."/>
        </authorList>
    </citation>
    <scope>NUCLEOTIDE SEQUENCE [LARGE SCALE GENOMIC DNA]</scope>
    <source>
        <strain evidence="3">KCTC 12708</strain>
    </source>
</reference>
<feature type="transmembrane region" description="Helical" evidence="1">
    <location>
        <begin position="209"/>
        <end position="234"/>
    </location>
</feature>
<dbReference type="InterPro" id="IPR049458">
    <property type="entry name" value="EpsG-like"/>
</dbReference>
<feature type="transmembrane region" description="Helical" evidence="1">
    <location>
        <begin position="173"/>
        <end position="197"/>
    </location>
</feature>
<feature type="transmembrane region" description="Helical" evidence="1">
    <location>
        <begin position="43"/>
        <end position="61"/>
    </location>
</feature>
<name>A0ABQ3BYU9_9FLAO</name>
<feature type="transmembrane region" description="Helical" evidence="1">
    <location>
        <begin position="284"/>
        <end position="305"/>
    </location>
</feature>
<sequence>MFDWIPLELYSPIYYYILLGIVLMILVDSHLNRIPRNDKMQRFGFLLIIFLVLYMGFRPISGRYFGDTSTYASIFNNYFNGADITSDKDFLFHNLMKISSYVINVHFFFFLCALLYVVPLYLVCKKWFKDLWFFGFLFLITAFSFWAAGTNGIRNGIAGSLLLLGISKEKRIIQTLWIILAVSVHKSMLLPTAGFILAQFFNQPKKMIFFWALCIPISLLAGGAFETFFGSLGFDDRLSYLTEGNVNDDDFSSTGFRWDFVLYSATAIYAGWYYIVKKGFHDQVYYWLFNTYIFANAFWILVIRANFSNRFAYLSWFMIGLVIIYPLLKENILNNQYKKVGFVLVLQFAFTFFMNVMLS</sequence>
<evidence type="ECO:0000313" key="3">
    <source>
        <dbReference type="Proteomes" id="UP000615593"/>
    </source>
</evidence>
<keyword evidence="1" id="KW-0472">Membrane</keyword>
<feature type="transmembrane region" description="Helical" evidence="1">
    <location>
        <begin position="254"/>
        <end position="275"/>
    </location>
</feature>
<feature type="transmembrane region" description="Helical" evidence="1">
    <location>
        <begin position="340"/>
        <end position="358"/>
    </location>
</feature>
<dbReference type="EMBL" id="BMWY01000004">
    <property type="protein sequence ID" value="GGZ56843.1"/>
    <property type="molecule type" value="Genomic_DNA"/>
</dbReference>